<dbReference type="Proteomes" id="UP000232003">
    <property type="component" value="Chromosome"/>
</dbReference>
<dbReference type="RefSeq" id="WP_167407584.1">
    <property type="nucleotide sequence ID" value="NZ_CAWNNC010000001.1"/>
</dbReference>
<feature type="domain" description="Peptidoglycan binding-like" evidence="1">
    <location>
        <begin position="108"/>
        <end position="165"/>
    </location>
</feature>
<dbReference type="SUPFAM" id="SSF47090">
    <property type="entry name" value="PGBD-like"/>
    <property type="match status" value="2"/>
</dbReference>
<accession>A0A2K8SFT9</accession>
<gene>
    <name evidence="2" type="ORF">COO91_00117</name>
</gene>
<name>A0A2K8SFT9_9NOSO</name>
<dbReference type="AlphaFoldDB" id="A0A2K8SFT9"/>
<evidence type="ECO:0000313" key="3">
    <source>
        <dbReference type="Proteomes" id="UP000232003"/>
    </source>
</evidence>
<evidence type="ECO:0000259" key="1">
    <source>
        <dbReference type="Pfam" id="PF01471"/>
    </source>
</evidence>
<dbReference type="EMBL" id="CP024785">
    <property type="protein sequence ID" value="AUB34297.1"/>
    <property type="molecule type" value="Genomic_DNA"/>
</dbReference>
<reference evidence="2 3" key="1">
    <citation type="submission" date="2017-11" db="EMBL/GenBank/DDBJ databases">
        <title>Complete genome of a free-living desiccation-tolerant cyanobacterium and its photosynthetic adaptation to extreme terrestrial habitat.</title>
        <authorList>
            <person name="Shang J."/>
        </authorList>
    </citation>
    <scope>NUCLEOTIDE SEQUENCE [LARGE SCALE GENOMIC DNA]</scope>
    <source>
        <strain evidence="2 3">CCNUN1</strain>
    </source>
</reference>
<dbReference type="InterPro" id="IPR036365">
    <property type="entry name" value="PGBD-like_sf"/>
</dbReference>
<dbReference type="InterPro" id="IPR036366">
    <property type="entry name" value="PGBDSf"/>
</dbReference>
<dbReference type="KEGG" id="nfl:COO91_00117"/>
<proteinExistence type="predicted"/>
<dbReference type="Pfam" id="PF01471">
    <property type="entry name" value="PG_binding_1"/>
    <property type="match status" value="2"/>
</dbReference>
<dbReference type="Gene3D" id="1.10.101.10">
    <property type="entry name" value="PGBD-like superfamily/PGBD"/>
    <property type="match status" value="1"/>
</dbReference>
<keyword evidence="3" id="KW-1185">Reference proteome</keyword>
<protein>
    <submittedName>
        <fullName evidence="2">Peptidoglycan-binding</fullName>
    </submittedName>
</protein>
<sequence>MLDLFIYTYIIFVNQDTLNGSLVAKEPKSMAVSSPEVIRHILIGLGYLTPEIDPKPDLTKFAPWKRNDNSLTDDPTEEAIKKFQKQYAQKLEVNGNADAQTRSVMEDTVIGLQNRLKFHGFATNTEIPPGKPFYGPATYTAVKKFQKSQGLTENGIATIEQRQILQQPTLTNKPQSQPQSQIKLIDLLAQFKKNPKNPSYSAALSNLQQNLPKDVLHKVTNKWRGTNDQNPEIVKLMNVFTYYDDNNQNHRDALTHLQSQLTPAIYKEFISLWNKK</sequence>
<organism evidence="2 3">
    <name type="scientific">Nostoc flagelliforme CCNUN1</name>
    <dbReference type="NCBI Taxonomy" id="2038116"/>
    <lineage>
        <taxon>Bacteria</taxon>
        <taxon>Bacillati</taxon>
        <taxon>Cyanobacteriota</taxon>
        <taxon>Cyanophyceae</taxon>
        <taxon>Nostocales</taxon>
        <taxon>Nostocaceae</taxon>
        <taxon>Nostoc</taxon>
    </lineage>
</organism>
<evidence type="ECO:0000313" key="2">
    <source>
        <dbReference type="EMBL" id="AUB34297.1"/>
    </source>
</evidence>
<feature type="domain" description="Peptidoglycan binding-like" evidence="1">
    <location>
        <begin position="70"/>
        <end position="105"/>
    </location>
</feature>
<dbReference type="InterPro" id="IPR002477">
    <property type="entry name" value="Peptidoglycan-bd-like"/>
</dbReference>